<dbReference type="NCBIfam" id="TIGR01484">
    <property type="entry name" value="HAD-SF-IIB"/>
    <property type="match status" value="1"/>
</dbReference>
<dbReference type="RefSeq" id="WP_378044774.1">
    <property type="nucleotide sequence ID" value="NZ_JBHMDN010000006.1"/>
</dbReference>
<dbReference type="Proteomes" id="UP001596378">
    <property type="component" value="Unassembled WGS sequence"/>
</dbReference>
<evidence type="ECO:0000313" key="1">
    <source>
        <dbReference type="EMBL" id="MFC7151505.1"/>
    </source>
</evidence>
<gene>
    <name evidence="1" type="ORF">ACFQMJ_23445</name>
</gene>
<dbReference type="SUPFAM" id="SSF56784">
    <property type="entry name" value="HAD-like"/>
    <property type="match status" value="1"/>
</dbReference>
<dbReference type="PANTHER" id="PTHR10000:SF8">
    <property type="entry name" value="HAD SUPERFAMILY HYDROLASE-LIKE, TYPE 3"/>
    <property type="match status" value="1"/>
</dbReference>
<evidence type="ECO:0000313" key="2">
    <source>
        <dbReference type="Proteomes" id="UP001596378"/>
    </source>
</evidence>
<name>A0ABW2FE58_9BACL</name>
<dbReference type="Pfam" id="PF08282">
    <property type="entry name" value="Hydrolase_3"/>
    <property type="match status" value="1"/>
</dbReference>
<organism evidence="1 2">
    <name type="scientific">Cohnella cellulosilytica</name>
    <dbReference type="NCBI Taxonomy" id="986710"/>
    <lineage>
        <taxon>Bacteria</taxon>
        <taxon>Bacillati</taxon>
        <taxon>Bacillota</taxon>
        <taxon>Bacilli</taxon>
        <taxon>Bacillales</taxon>
        <taxon>Paenibacillaceae</taxon>
        <taxon>Cohnella</taxon>
    </lineage>
</organism>
<dbReference type="InterPro" id="IPR036412">
    <property type="entry name" value="HAD-like_sf"/>
</dbReference>
<keyword evidence="2" id="KW-1185">Reference proteome</keyword>
<comment type="caution">
    <text evidence="1">The sequence shown here is derived from an EMBL/GenBank/DDBJ whole genome shotgun (WGS) entry which is preliminary data.</text>
</comment>
<dbReference type="InterPro" id="IPR006379">
    <property type="entry name" value="HAD-SF_hydro_IIB"/>
</dbReference>
<proteinExistence type="predicted"/>
<dbReference type="NCBIfam" id="TIGR00099">
    <property type="entry name" value="Cof-subfamily"/>
    <property type="match status" value="1"/>
</dbReference>
<dbReference type="PANTHER" id="PTHR10000">
    <property type="entry name" value="PHOSPHOSERINE PHOSPHATASE"/>
    <property type="match status" value="1"/>
</dbReference>
<dbReference type="EC" id="3.1.3.-" evidence="1"/>
<dbReference type="Gene3D" id="3.30.1240.10">
    <property type="match status" value="1"/>
</dbReference>
<reference evidence="2" key="1">
    <citation type="journal article" date="2019" name="Int. J. Syst. Evol. Microbiol.">
        <title>The Global Catalogue of Microorganisms (GCM) 10K type strain sequencing project: providing services to taxonomists for standard genome sequencing and annotation.</title>
        <authorList>
            <consortium name="The Broad Institute Genomics Platform"/>
            <consortium name="The Broad Institute Genome Sequencing Center for Infectious Disease"/>
            <person name="Wu L."/>
            <person name="Ma J."/>
        </authorList>
    </citation>
    <scope>NUCLEOTIDE SEQUENCE [LARGE SCALE GENOMIC DNA]</scope>
    <source>
        <strain evidence="2">KCTC 12907</strain>
    </source>
</reference>
<dbReference type="Gene3D" id="3.40.50.1000">
    <property type="entry name" value="HAD superfamily/HAD-like"/>
    <property type="match status" value="1"/>
</dbReference>
<keyword evidence="1" id="KW-0378">Hydrolase</keyword>
<dbReference type="EMBL" id="JBHTAI010000016">
    <property type="protein sequence ID" value="MFC7151505.1"/>
    <property type="molecule type" value="Genomic_DNA"/>
</dbReference>
<dbReference type="GO" id="GO:0016787">
    <property type="term" value="F:hydrolase activity"/>
    <property type="evidence" value="ECO:0007669"/>
    <property type="project" value="UniProtKB-KW"/>
</dbReference>
<dbReference type="InterPro" id="IPR023214">
    <property type="entry name" value="HAD_sf"/>
</dbReference>
<accession>A0ABW2FE58</accession>
<protein>
    <submittedName>
        <fullName evidence="1">HAD family hydrolase</fullName>
        <ecNumber evidence="1">3.1.3.-</ecNumber>
    </submittedName>
</protein>
<dbReference type="InterPro" id="IPR000150">
    <property type="entry name" value="Cof"/>
</dbReference>
<sequence>MRKIRLVVSDLDGTLLDESHRLSDELMDRVRTYTKQGGLFTIATGRNWYATKRIVEQTSIHVPVILCNGAVLADPSTIYYESGLATDVMADLLIEAGNSGIAVLLFEHNNVFGFGSEQGINRFCDKEKVNCEVIPARKDELLRIKALKAVLVGPYELSLSLWHRHRMDVSGQNGFIRSEEDFFEIVKKGENKGKTMLKLAERLGIPKEEILAIGNHMNDKEMLTEAGIGAAVSNSYPELLNYADFVCEHGWDKGVIETMDRFCRIC</sequence>